<accession>A0A6M2BL29</accession>
<evidence type="ECO:0000256" key="3">
    <source>
        <dbReference type="ARBA" id="ARBA00022452"/>
    </source>
</evidence>
<dbReference type="InterPro" id="IPR011250">
    <property type="entry name" value="OMP/PagP_B-barrel"/>
</dbReference>
<protein>
    <submittedName>
        <fullName evidence="13">OmpA family protein</fullName>
    </submittedName>
</protein>
<organism evidence="13 14">
    <name type="scientific">Solimonas terrae</name>
    <dbReference type="NCBI Taxonomy" id="1396819"/>
    <lineage>
        <taxon>Bacteria</taxon>
        <taxon>Pseudomonadati</taxon>
        <taxon>Pseudomonadota</taxon>
        <taxon>Gammaproteobacteria</taxon>
        <taxon>Nevskiales</taxon>
        <taxon>Nevskiaceae</taxon>
        <taxon>Solimonas</taxon>
    </lineage>
</organism>
<evidence type="ECO:0000256" key="9">
    <source>
        <dbReference type="PROSITE-ProRule" id="PRU00473"/>
    </source>
</evidence>
<evidence type="ECO:0000256" key="1">
    <source>
        <dbReference type="ARBA" id="ARBA00004571"/>
    </source>
</evidence>
<dbReference type="PRINTS" id="PR01023">
    <property type="entry name" value="NAFLGMOTY"/>
</dbReference>
<dbReference type="GO" id="GO:0006811">
    <property type="term" value="P:monoatomic ion transport"/>
    <property type="evidence" value="ECO:0007669"/>
    <property type="project" value="UniProtKB-KW"/>
</dbReference>
<dbReference type="GO" id="GO:0046930">
    <property type="term" value="C:pore complex"/>
    <property type="evidence" value="ECO:0007669"/>
    <property type="project" value="UniProtKB-KW"/>
</dbReference>
<dbReference type="GO" id="GO:0009279">
    <property type="term" value="C:cell outer membrane"/>
    <property type="evidence" value="ECO:0007669"/>
    <property type="project" value="UniProtKB-SubCell"/>
</dbReference>
<evidence type="ECO:0000256" key="4">
    <source>
        <dbReference type="ARBA" id="ARBA00022692"/>
    </source>
</evidence>
<evidence type="ECO:0000256" key="6">
    <source>
        <dbReference type="ARBA" id="ARBA00023114"/>
    </source>
</evidence>
<evidence type="ECO:0000313" key="14">
    <source>
        <dbReference type="Proteomes" id="UP000472676"/>
    </source>
</evidence>
<feature type="domain" description="OmpA-like" evidence="12">
    <location>
        <begin position="229"/>
        <end position="346"/>
    </location>
</feature>
<keyword evidence="2" id="KW-0813">Transport</keyword>
<dbReference type="Gene3D" id="2.40.160.20">
    <property type="match status" value="1"/>
</dbReference>
<dbReference type="PANTHER" id="PTHR30329:SF21">
    <property type="entry name" value="LIPOPROTEIN YIAD-RELATED"/>
    <property type="match status" value="1"/>
</dbReference>
<dbReference type="Proteomes" id="UP000472676">
    <property type="component" value="Unassembled WGS sequence"/>
</dbReference>
<dbReference type="Pfam" id="PF00691">
    <property type="entry name" value="OmpA"/>
    <property type="match status" value="1"/>
</dbReference>
<keyword evidence="11" id="KW-0732">Signal</keyword>
<keyword evidence="7 9" id="KW-0472">Membrane</keyword>
<keyword evidence="3" id="KW-1134">Transmembrane beta strand</keyword>
<comment type="subcellular location">
    <subcellularLocation>
        <location evidence="1">Cell outer membrane</location>
        <topology evidence="1">Multi-pass membrane protein</topology>
    </subcellularLocation>
</comment>
<evidence type="ECO:0000256" key="8">
    <source>
        <dbReference type="ARBA" id="ARBA00023237"/>
    </source>
</evidence>
<dbReference type="RefSeq" id="WP_166250818.1">
    <property type="nucleotide sequence ID" value="NZ_JAAMOW010000001.1"/>
</dbReference>
<dbReference type="PROSITE" id="PS51123">
    <property type="entry name" value="OMPA_2"/>
    <property type="match status" value="1"/>
</dbReference>
<keyword evidence="4" id="KW-0812">Transmembrane</keyword>
<dbReference type="InterPro" id="IPR008972">
    <property type="entry name" value="Cupredoxin"/>
</dbReference>
<gene>
    <name evidence="13" type="ORF">G7Y85_01370</name>
</gene>
<dbReference type="SUPFAM" id="SSF49503">
    <property type="entry name" value="Cupredoxins"/>
    <property type="match status" value="1"/>
</dbReference>
<feature type="compositionally biased region" description="Low complexity" evidence="10">
    <location>
        <begin position="369"/>
        <end position="386"/>
    </location>
</feature>
<dbReference type="EMBL" id="JAAMOW010000001">
    <property type="protein sequence ID" value="NGY03406.1"/>
    <property type="molecule type" value="Genomic_DNA"/>
</dbReference>
<dbReference type="AlphaFoldDB" id="A0A6M2BL29"/>
<feature type="chain" id="PRO_5026849423" evidence="11">
    <location>
        <begin position="29"/>
        <end position="501"/>
    </location>
</feature>
<dbReference type="InterPro" id="IPR035668">
    <property type="entry name" value="Amicyanin"/>
</dbReference>
<feature type="signal peptide" evidence="11">
    <location>
        <begin position="1"/>
        <end position="28"/>
    </location>
</feature>
<keyword evidence="6" id="KW-0626">Porin</keyword>
<sequence length="501" mass="52304">MKSAGSVFRLALIPLVAASAFTSRVAHADSWLDDTYIAPMASYSLADDDRHTKDGLGGTLAAGWKLSNRLEFEALGTYLKYKGKGNYPCGLLNLSRCDYGSDTLSGGGFGGNMFLAETVFGGPFIHADVMKTSSSYYHAGLGWDLPLSDNGFAIRAEALLQAKSDWDIKEPVFNLGIRIPLGQHREPVVHEIPEPVKVVPPVAPPPPPPPPPPPCTMSGENGAVDFSGCKTGDTVVLRGVNFEFDKSNLTVNAKTLLDQVVDALNKRPDIKVEIDGHTDSKGSDAYNLKLSDRRAASVMSYLKSKGIAADRMTEKGFGESMPIADNATDEGRELNRRVELKVTEAAAGAVTVEQEGRAAQTYDAPPAAPAAEPAAPAPATDAAPAPEAAPAPVAPAAAEPMAMPAAPAPADSGTAPAATGGGTTVSIQNFAFGPATLTVPVGTTVTFVNNDGSTHIVHFADGADSGRLGLGATWTRTFAAAGEYPYVCTIHPMMTGKIVVK</sequence>
<evidence type="ECO:0000256" key="7">
    <source>
        <dbReference type="ARBA" id="ARBA00023136"/>
    </source>
</evidence>
<keyword evidence="5" id="KW-0406">Ion transport</keyword>
<dbReference type="InterPro" id="IPR028096">
    <property type="entry name" value="EfeO_Cupredoxin"/>
</dbReference>
<evidence type="ECO:0000313" key="13">
    <source>
        <dbReference type="EMBL" id="NGY03406.1"/>
    </source>
</evidence>
<dbReference type="InterPro" id="IPR050330">
    <property type="entry name" value="Bact_OuterMem_StrucFunc"/>
</dbReference>
<evidence type="ECO:0000256" key="10">
    <source>
        <dbReference type="SAM" id="MobiDB-lite"/>
    </source>
</evidence>
<dbReference type="PANTHER" id="PTHR30329">
    <property type="entry name" value="STATOR ELEMENT OF FLAGELLAR MOTOR COMPLEX"/>
    <property type="match status" value="1"/>
</dbReference>
<proteinExistence type="predicted"/>
<dbReference type="Gene3D" id="3.30.1330.60">
    <property type="entry name" value="OmpA-like domain"/>
    <property type="match status" value="1"/>
</dbReference>
<feature type="compositionally biased region" description="Low complexity" evidence="10">
    <location>
        <begin position="394"/>
        <end position="418"/>
    </location>
</feature>
<feature type="region of interest" description="Disordered" evidence="10">
    <location>
        <begin position="351"/>
        <end position="420"/>
    </location>
</feature>
<keyword evidence="8" id="KW-0998">Cell outer membrane</keyword>
<dbReference type="CDD" id="cd13921">
    <property type="entry name" value="Amicyanin"/>
    <property type="match status" value="1"/>
</dbReference>
<evidence type="ECO:0000256" key="11">
    <source>
        <dbReference type="SAM" id="SignalP"/>
    </source>
</evidence>
<evidence type="ECO:0000256" key="5">
    <source>
        <dbReference type="ARBA" id="ARBA00023065"/>
    </source>
</evidence>
<comment type="caution">
    <text evidence="13">The sequence shown here is derived from an EMBL/GenBank/DDBJ whole genome shotgun (WGS) entry which is preliminary data.</text>
</comment>
<dbReference type="CDD" id="cd07185">
    <property type="entry name" value="OmpA_C-like"/>
    <property type="match status" value="1"/>
</dbReference>
<dbReference type="InterPro" id="IPR036737">
    <property type="entry name" value="OmpA-like_sf"/>
</dbReference>
<dbReference type="Pfam" id="PF13473">
    <property type="entry name" value="Cupredoxin_1"/>
    <property type="match status" value="1"/>
</dbReference>
<keyword evidence="14" id="KW-1185">Reference proteome</keyword>
<dbReference type="SUPFAM" id="SSF103088">
    <property type="entry name" value="OmpA-like"/>
    <property type="match status" value="1"/>
</dbReference>
<dbReference type="InterPro" id="IPR006665">
    <property type="entry name" value="OmpA-like"/>
</dbReference>
<dbReference type="InterPro" id="IPR006664">
    <property type="entry name" value="OMP_bac"/>
</dbReference>
<evidence type="ECO:0000256" key="2">
    <source>
        <dbReference type="ARBA" id="ARBA00022448"/>
    </source>
</evidence>
<evidence type="ECO:0000259" key="12">
    <source>
        <dbReference type="PROSITE" id="PS51123"/>
    </source>
</evidence>
<dbReference type="PRINTS" id="PR01021">
    <property type="entry name" value="OMPADOMAIN"/>
</dbReference>
<name>A0A6M2BL29_9GAMM</name>
<dbReference type="GO" id="GO:0015288">
    <property type="term" value="F:porin activity"/>
    <property type="evidence" value="ECO:0007669"/>
    <property type="project" value="UniProtKB-KW"/>
</dbReference>
<dbReference type="Gene3D" id="2.60.40.420">
    <property type="entry name" value="Cupredoxins - blue copper proteins"/>
    <property type="match status" value="1"/>
</dbReference>
<dbReference type="SUPFAM" id="SSF56925">
    <property type="entry name" value="OMPA-like"/>
    <property type="match status" value="1"/>
</dbReference>
<reference evidence="13 14" key="1">
    <citation type="journal article" date="2014" name="Int. J. Syst. Evol. Microbiol.">
        <title>Solimonas terrae sp. nov., isolated from soil.</title>
        <authorList>
            <person name="Kim S.J."/>
            <person name="Moon J.Y."/>
            <person name="Weon H.Y."/>
            <person name="Ahn J.H."/>
            <person name="Chen W.M."/>
            <person name="Kwon S.W."/>
        </authorList>
    </citation>
    <scope>NUCLEOTIDE SEQUENCE [LARGE SCALE GENOMIC DNA]</scope>
    <source>
        <strain evidence="13 14">KIS83-12</strain>
    </source>
</reference>